<dbReference type="PANTHER" id="PTHR43130">
    <property type="entry name" value="ARAC-FAMILY TRANSCRIPTIONAL REGULATOR"/>
    <property type="match status" value="1"/>
</dbReference>
<reference evidence="5 6" key="1">
    <citation type="submission" date="2020-07" db="EMBL/GenBank/DDBJ databases">
        <title>Novel species isolated from subtropical streams in China.</title>
        <authorList>
            <person name="Lu H."/>
        </authorList>
    </citation>
    <scope>NUCLEOTIDE SEQUENCE [LARGE SCALE GENOMIC DNA]</scope>
    <source>
        <strain evidence="5 6">LX20W</strain>
    </source>
</reference>
<dbReference type="InterPro" id="IPR052158">
    <property type="entry name" value="INH-QAR"/>
</dbReference>
<dbReference type="Gene3D" id="1.10.10.60">
    <property type="entry name" value="Homeodomain-like"/>
    <property type="match status" value="1"/>
</dbReference>
<dbReference type="PROSITE" id="PS01124">
    <property type="entry name" value="HTH_ARAC_FAMILY_2"/>
    <property type="match status" value="1"/>
</dbReference>
<sequence>MKKTQTALAAAPARAGAGAGASTATDVWVLVFPGFLLLDASGPIQVFSSANDEARDAGLPPPYRIHLITPGGGAVASSAGVSMLAGPLPRRSLAGATLIVAGGQGLHLPPYADVRATAAPGDAVLRWIARTSDKLARCCAVCTGAFVLARAGLLDQRRAVTHWQDVAQLRAQHPGVLVQDDAIYVRDGKFYTSAGISAGMDLALGLVEEDLGHAAALSVAKRLVLFLKRPGGQRQFSTELLAQAQPQGVSAQLTAWLRPRLRQQMDIEQMAAACAMSVRTLHRKLRQEADLTPAQLLARLRMELACDLLERRGMTIKQAARQSGYGTEYNLRRAFAAHFGVLPSEYQSRFGCKRM</sequence>
<keyword evidence="1" id="KW-0805">Transcription regulation</keyword>
<protein>
    <submittedName>
        <fullName evidence="5">AraC family transcriptional regulator</fullName>
    </submittedName>
</protein>
<keyword evidence="2" id="KW-0238">DNA-binding</keyword>
<dbReference type="Pfam" id="PF01965">
    <property type="entry name" value="DJ-1_PfpI"/>
    <property type="match status" value="1"/>
</dbReference>
<dbReference type="PROSITE" id="PS00041">
    <property type="entry name" value="HTH_ARAC_FAMILY_1"/>
    <property type="match status" value="1"/>
</dbReference>
<dbReference type="PANTHER" id="PTHR43130:SF3">
    <property type="entry name" value="HTH-TYPE TRANSCRIPTIONAL REGULATOR RV1931C"/>
    <property type="match status" value="1"/>
</dbReference>
<dbReference type="SUPFAM" id="SSF52317">
    <property type="entry name" value="Class I glutamine amidotransferase-like"/>
    <property type="match status" value="1"/>
</dbReference>
<dbReference type="Pfam" id="PF12833">
    <property type="entry name" value="HTH_18"/>
    <property type="match status" value="1"/>
</dbReference>
<organism evidence="5 6">
    <name type="scientific">Rugamonas brunnea</name>
    <dbReference type="NCBI Taxonomy" id="2758569"/>
    <lineage>
        <taxon>Bacteria</taxon>
        <taxon>Pseudomonadati</taxon>
        <taxon>Pseudomonadota</taxon>
        <taxon>Betaproteobacteria</taxon>
        <taxon>Burkholderiales</taxon>
        <taxon>Oxalobacteraceae</taxon>
        <taxon>Telluria group</taxon>
        <taxon>Rugamonas</taxon>
    </lineage>
</organism>
<dbReference type="Proteomes" id="UP000534388">
    <property type="component" value="Unassembled WGS sequence"/>
</dbReference>
<dbReference type="EMBL" id="JACEZT010000014">
    <property type="protein sequence ID" value="MBA5639225.1"/>
    <property type="molecule type" value="Genomic_DNA"/>
</dbReference>
<dbReference type="InterPro" id="IPR002818">
    <property type="entry name" value="DJ-1/PfpI"/>
</dbReference>
<evidence type="ECO:0000256" key="2">
    <source>
        <dbReference type="ARBA" id="ARBA00023125"/>
    </source>
</evidence>
<dbReference type="GO" id="GO:0043565">
    <property type="term" value="F:sequence-specific DNA binding"/>
    <property type="evidence" value="ECO:0007669"/>
    <property type="project" value="InterPro"/>
</dbReference>
<dbReference type="AlphaFoldDB" id="A0A7W2IDF5"/>
<dbReference type="SUPFAM" id="SSF46689">
    <property type="entry name" value="Homeodomain-like"/>
    <property type="match status" value="1"/>
</dbReference>
<dbReference type="InterPro" id="IPR009057">
    <property type="entry name" value="Homeodomain-like_sf"/>
</dbReference>
<name>A0A7W2IDF5_9BURK</name>
<dbReference type="CDD" id="cd03137">
    <property type="entry name" value="GATase1_AraC_1"/>
    <property type="match status" value="1"/>
</dbReference>
<evidence type="ECO:0000256" key="3">
    <source>
        <dbReference type="ARBA" id="ARBA00023163"/>
    </source>
</evidence>
<dbReference type="InterPro" id="IPR029062">
    <property type="entry name" value="Class_I_gatase-like"/>
</dbReference>
<dbReference type="GO" id="GO:0003700">
    <property type="term" value="F:DNA-binding transcription factor activity"/>
    <property type="evidence" value="ECO:0007669"/>
    <property type="project" value="InterPro"/>
</dbReference>
<comment type="caution">
    <text evidence="5">The sequence shown here is derived from an EMBL/GenBank/DDBJ whole genome shotgun (WGS) entry which is preliminary data.</text>
</comment>
<dbReference type="RefSeq" id="WP_182165574.1">
    <property type="nucleotide sequence ID" value="NZ_JACEZT010000014.1"/>
</dbReference>
<evidence type="ECO:0000259" key="4">
    <source>
        <dbReference type="PROSITE" id="PS01124"/>
    </source>
</evidence>
<keyword evidence="6" id="KW-1185">Reference proteome</keyword>
<evidence type="ECO:0000256" key="1">
    <source>
        <dbReference type="ARBA" id="ARBA00023015"/>
    </source>
</evidence>
<keyword evidence="3" id="KW-0804">Transcription</keyword>
<gene>
    <name evidence="5" type="ORF">H3H37_19380</name>
</gene>
<proteinExistence type="predicted"/>
<evidence type="ECO:0000313" key="5">
    <source>
        <dbReference type="EMBL" id="MBA5639225.1"/>
    </source>
</evidence>
<feature type="domain" description="HTH araC/xylS-type" evidence="4">
    <location>
        <begin position="251"/>
        <end position="349"/>
    </location>
</feature>
<dbReference type="InterPro" id="IPR018062">
    <property type="entry name" value="HTH_AraC-typ_CS"/>
</dbReference>
<dbReference type="InterPro" id="IPR018060">
    <property type="entry name" value="HTH_AraC"/>
</dbReference>
<dbReference type="Gene3D" id="3.40.50.880">
    <property type="match status" value="1"/>
</dbReference>
<evidence type="ECO:0000313" key="6">
    <source>
        <dbReference type="Proteomes" id="UP000534388"/>
    </source>
</evidence>
<accession>A0A7W2IDF5</accession>
<dbReference type="SMART" id="SM00342">
    <property type="entry name" value="HTH_ARAC"/>
    <property type="match status" value="1"/>
</dbReference>